<dbReference type="CDD" id="cd00104">
    <property type="entry name" value="KAZAL_FS"/>
    <property type="match status" value="4"/>
</dbReference>
<keyword evidence="1" id="KW-0646">Protease inhibitor</keyword>
<accession>A0AAD5LZL2</accession>
<feature type="domain" description="Kazal-like" evidence="5">
    <location>
        <begin position="24"/>
        <end position="76"/>
    </location>
</feature>
<evidence type="ECO:0000256" key="1">
    <source>
        <dbReference type="ARBA" id="ARBA00022690"/>
    </source>
</evidence>
<dbReference type="GO" id="GO:0005576">
    <property type="term" value="C:extracellular region"/>
    <property type="evidence" value="ECO:0007669"/>
    <property type="project" value="TreeGrafter"/>
</dbReference>
<dbReference type="SMART" id="SM00280">
    <property type="entry name" value="KAZAL"/>
    <property type="match status" value="4"/>
</dbReference>
<feature type="domain" description="Kazal-like" evidence="5">
    <location>
        <begin position="170"/>
        <end position="222"/>
    </location>
</feature>
<evidence type="ECO:0000256" key="2">
    <source>
        <dbReference type="ARBA" id="ARBA00022900"/>
    </source>
</evidence>
<reference evidence="6" key="1">
    <citation type="submission" date="2021-12" db="EMBL/GenBank/DDBJ databases">
        <title>Prjna785345.</title>
        <authorList>
            <person name="Rujirawat T."/>
            <person name="Krajaejun T."/>
        </authorList>
    </citation>
    <scope>NUCLEOTIDE SEQUENCE</scope>
    <source>
        <strain evidence="6">Pi057C3</strain>
    </source>
</reference>
<evidence type="ECO:0000259" key="5">
    <source>
        <dbReference type="PROSITE" id="PS51465"/>
    </source>
</evidence>
<evidence type="ECO:0000313" key="7">
    <source>
        <dbReference type="Proteomes" id="UP001209570"/>
    </source>
</evidence>
<dbReference type="Gene3D" id="3.30.60.30">
    <property type="match status" value="4"/>
</dbReference>
<dbReference type="InterPro" id="IPR050653">
    <property type="entry name" value="Prot_Inhib_GrowthFact_Antg"/>
</dbReference>
<protein>
    <recommendedName>
        <fullName evidence="5">Kazal-like domain-containing protein</fullName>
    </recommendedName>
</protein>
<comment type="caution">
    <text evidence="6">The sequence shown here is derived from an EMBL/GenBank/DDBJ whole genome shotgun (WGS) entry which is preliminary data.</text>
</comment>
<dbReference type="PANTHER" id="PTHR10913">
    <property type="entry name" value="FOLLISTATIN-RELATED"/>
    <property type="match status" value="1"/>
</dbReference>
<evidence type="ECO:0000256" key="3">
    <source>
        <dbReference type="ARBA" id="ARBA00023157"/>
    </source>
</evidence>
<feature type="domain" description="Kazal-like" evidence="5">
    <location>
        <begin position="223"/>
        <end position="271"/>
    </location>
</feature>
<keyword evidence="7" id="KW-1185">Reference proteome</keyword>
<feature type="chain" id="PRO_5041999233" description="Kazal-like domain-containing protein" evidence="4">
    <location>
        <begin position="22"/>
        <end position="277"/>
    </location>
</feature>
<evidence type="ECO:0000313" key="6">
    <source>
        <dbReference type="EMBL" id="KAJ0390591.1"/>
    </source>
</evidence>
<dbReference type="AlphaFoldDB" id="A0AAD5LZL2"/>
<dbReference type="InterPro" id="IPR002350">
    <property type="entry name" value="Kazal_dom"/>
</dbReference>
<proteinExistence type="predicted"/>
<feature type="signal peptide" evidence="4">
    <location>
        <begin position="1"/>
        <end position="21"/>
    </location>
</feature>
<feature type="domain" description="Kazal-like" evidence="5">
    <location>
        <begin position="114"/>
        <end position="165"/>
    </location>
</feature>
<dbReference type="PANTHER" id="PTHR10913:SF45">
    <property type="entry name" value="FOLLISTATIN, ISOFORM A-RELATED"/>
    <property type="match status" value="1"/>
</dbReference>
<dbReference type="SUPFAM" id="SSF100895">
    <property type="entry name" value="Kazal-type serine protease inhibitors"/>
    <property type="match status" value="4"/>
</dbReference>
<dbReference type="InterPro" id="IPR036058">
    <property type="entry name" value="Kazal_dom_sf"/>
</dbReference>
<dbReference type="Proteomes" id="UP001209570">
    <property type="component" value="Unassembled WGS sequence"/>
</dbReference>
<dbReference type="Pfam" id="PF00050">
    <property type="entry name" value="Kazal_1"/>
    <property type="match status" value="3"/>
</dbReference>
<gene>
    <name evidence="6" type="ORF">P43SY_011392</name>
</gene>
<keyword evidence="2" id="KW-0722">Serine protease inhibitor</keyword>
<evidence type="ECO:0000256" key="4">
    <source>
        <dbReference type="SAM" id="SignalP"/>
    </source>
</evidence>
<sequence>MNLQSMLIATLLATTALTAMATTDNDTSACDKIMCTQDYTPVCGSNGVTYSNACMLGIAHCHDATIVFQQDGPCPAASGASDANAKCNPGCTKDYRPVDPAKKDVTIAHDGECAPKCNPGCTKDYRPVCGSDGQTYSNKCMFDYATCSDPAKKDVTIAHDGECEPQQEAAEGEPTCNTSCFEIYRPVCGTDFVTYSNECELGVARCLRRDSTLQVMAQGACKPCSTVCTMEYMPVCASDGKTYGNKCMFESARCMTKNARLVIVHAGPCKTPKRLRH</sequence>
<dbReference type="PROSITE" id="PS51465">
    <property type="entry name" value="KAZAL_2"/>
    <property type="match status" value="4"/>
</dbReference>
<keyword evidence="3" id="KW-1015">Disulfide bond</keyword>
<name>A0AAD5LZL2_PYTIN</name>
<dbReference type="EMBL" id="JAKCXM010001897">
    <property type="protein sequence ID" value="KAJ0390591.1"/>
    <property type="molecule type" value="Genomic_DNA"/>
</dbReference>
<organism evidence="6 7">
    <name type="scientific">Pythium insidiosum</name>
    <name type="common">Pythiosis disease agent</name>
    <dbReference type="NCBI Taxonomy" id="114742"/>
    <lineage>
        <taxon>Eukaryota</taxon>
        <taxon>Sar</taxon>
        <taxon>Stramenopiles</taxon>
        <taxon>Oomycota</taxon>
        <taxon>Peronosporomycetes</taxon>
        <taxon>Pythiales</taxon>
        <taxon>Pythiaceae</taxon>
        <taxon>Pythium</taxon>
    </lineage>
</organism>
<keyword evidence="4" id="KW-0732">Signal</keyword>